<dbReference type="OrthoDB" id="5914923at2759"/>
<dbReference type="Gene3D" id="2.30.29.30">
    <property type="entry name" value="Pleckstrin-homology domain (PH domain)/Phosphotyrosine-binding domain (PTB)"/>
    <property type="match status" value="1"/>
</dbReference>
<dbReference type="SUPFAM" id="SSF50729">
    <property type="entry name" value="PH domain-like"/>
    <property type="match status" value="1"/>
</dbReference>
<evidence type="ECO:0000256" key="2">
    <source>
        <dbReference type="ARBA" id="ARBA00023136"/>
    </source>
</evidence>
<gene>
    <name evidence="5" type="ORF">CJOHNSTONI_LOCUS4361</name>
</gene>
<evidence type="ECO:0000259" key="4">
    <source>
        <dbReference type="PROSITE" id="PS50003"/>
    </source>
</evidence>
<name>A0A8J2M5H7_9BILA</name>
<reference evidence="5" key="1">
    <citation type="submission" date="2021-09" db="EMBL/GenBank/DDBJ databases">
        <authorList>
            <consortium name="Pathogen Informatics"/>
        </authorList>
    </citation>
    <scope>NUCLEOTIDE SEQUENCE</scope>
</reference>
<comment type="subcellular location">
    <subcellularLocation>
        <location evidence="1">Membrane</location>
    </subcellularLocation>
</comment>
<evidence type="ECO:0000313" key="6">
    <source>
        <dbReference type="Proteomes" id="UP000746747"/>
    </source>
</evidence>
<feature type="region of interest" description="Disordered" evidence="3">
    <location>
        <begin position="121"/>
        <end position="188"/>
    </location>
</feature>
<dbReference type="InterPro" id="IPR001849">
    <property type="entry name" value="PH_domain"/>
</dbReference>
<dbReference type="EMBL" id="CAKAEH010001294">
    <property type="protein sequence ID" value="CAG9534202.1"/>
    <property type="molecule type" value="Genomic_DNA"/>
</dbReference>
<dbReference type="PROSITE" id="PS50003">
    <property type="entry name" value="PH_DOMAIN"/>
    <property type="match status" value="1"/>
</dbReference>
<dbReference type="GO" id="GO:0016020">
    <property type="term" value="C:membrane"/>
    <property type="evidence" value="ECO:0007669"/>
    <property type="project" value="UniProtKB-SubCell"/>
</dbReference>
<accession>A0A8J2M5H7</accession>
<dbReference type="PANTHER" id="PTHR14309:SF12">
    <property type="entry name" value="PH DOMAIN-CONTAINING PROTEIN"/>
    <property type="match status" value="1"/>
</dbReference>
<dbReference type="CDD" id="cd00821">
    <property type="entry name" value="PH"/>
    <property type="match status" value="1"/>
</dbReference>
<dbReference type="Pfam" id="PF00169">
    <property type="entry name" value="PH"/>
    <property type="match status" value="1"/>
</dbReference>
<feature type="compositionally biased region" description="Polar residues" evidence="3">
    <location>
        <begin position="162"/>
        <end position="176"/>
    </location>
</feature>
<dbReference type="SMART" id="SM00233">
    <property type="entry name" value="PH"/>
    <property type="match status" value="1"/>
</dbReference>
<proteinExistence type="predicted"/>
<evidence type="ECO:0000313" key="5">
    <source>
        <dbReference type="EMBL" id="CAG9534202.1"/>
    </source>
</evidence>
<keyword evidence="6" id="KW-1185">Reference proteome</keyword>
<organism evidence="5 6">
    <name type="scientific">Cercopithifilaria johnstoni</name>
    <dbReference type="NCBI Taxonomy" id="2874296"/>
    <lineage>
        <taxon>Eukaryota</taxon>
        <taxon>Metazoa</taxon>
        <taxon>Ecdysozoa</taxon>
        <taxon>Nematoda</taxon>
        <taxon>Chromadorea</taxon>
        <taxon>Rhabditida</taxon>
        <taxon>Spirurina</taxon>
        <taxon>Spiruromorpha</taxon>
        <taxon>Filarioidea</taxon>
        <taxon>Onchocercidae</taxon>
        <taxon>Cercopithifilaria</taxon>
    </lineage>
</organism>
<evidence type="ECO:0000256" key="3">
    <source>
        <dbReference type="SAM" id="MobiDB-lite"/>
    </source>
</evidence>
<dbReference type="PANTHER" id="PTHR14309">
    <property type="entry name" value="EXPRESSED PROTEIN"/>
    <property type="match status" value="1"/>
</dbReference>
<evidence type="ECO:0000256" key="1">
    <source>
        <dbReference type="ARBA" id="ARBA00004370"/>
    </source>
</evidence>
<sequence length="394" mass="41358">MGDFHRKLKEGEVLRYKSGFLSKKWKECWAVLFSDSEFVWYDKKGDSKPVGSVFLKDVVPYTCVGPMCERMPVRRPELPQRYSLHHLVGIGMDSQANKVYWFLFSSDSDLESWFTEIMKTLPKPNPPPANTSQQLPTSGSNAPPPTYNPPPVYPSSPPQATTTYPSQPAYNPTTNPSQPPVYASTVPNYGGGGGPTTIIIQDRNGGGYGNERYGGRYSGRSSGLGLGSGMLMGSLLGFGLGSTWGGGWHSGFGFGGHCYPSHMGIGMGMGNGFGGGGYVQDNDTYITNNYYGGDAGNSGTISEYHEDSSAVAAIDSTDNQDTVQDYNDGYDVSGGDFGDSGGYDASGGYDIGGGDDFGGGDFGGGDFGGGDFGGGDFGGGDFGGGDFGGGGGEW</sequence>
<dbReference type="InterPro" id="IPR011993">
    <property type="entry name" value="PH-like_dom_sf"/>
</dbReference>
<dbReference type="Proteomes" id="UP000746747">
    <property type="component" value="Unassembled WGS sequence"/>
</dbReference>
<feature type="compositionally biased region" description="Polar residues" evidence="3">
    <location>
        <begin position="130"/>
        <end position="140"/>
    </location>
</feature>
<dbReference type="GO" id="GO:0045595">
    <property type="term" value="P:regulation of cell differentiation"/>
    <property type="evidence" value="ECO:0007669"/>
    <property type="project" value="TreeGrafter"/>
</dbReference>
<feature type="domain" description="PH" evidence="4">
    <location>
        <begin position="6"/>
        <end position="122"/>
    </location>
</feature>
<keyword evidence="2" id="KW-0472">Membrane</keyword>
<comment type="caution">
    <text evidence="5">The sequence shown here is derived from an EMBL/GenBank/DDBJ whole genome shotgun (WGS) entry which is preliminary data.</text>
</comment>
<dbReference type="AlphaFoldDB" id="A0A8J2M5H7"/>
<protein>
    <recommendedName>
        <fullName evidence="4">PH domain-containing protein</fullName>
    </recommendedName>
</protein>
<dbReference type="InterPro" id="IPR039680">
    <property type="entry name" value="PLEKHB1/2"/>
</dbReference>
<feature type="compositionally biased region" description="Pro residues" evidence="3">
    <location>
        <begin position="142"/>
        <end position="157"/>
    </location>
</feature>
<dbReference type="FunFam" id="2.30.29.30:FF:000624">
    <property type="entry name" value="Protein CBG23324"/>
    <property type="match status" value="1"/>
</dbReference>